<accession>W6AA25</accession>
<protein>
    <submittedName>
        <fullName evidence="1">Uncharacterized protein</fullName>
    </submittedName>
</protein>
<dbReference type="KEGG" id="ssab:SSABA_v1c05000"/>
<sequence>MSQKFNEVIDMKVIIGEIISDDYKSLKNNDNKDFAINKNVIKEFQKISTGKEPKEYLNQLEMLFEKMAKEENFNEAMVISQFIQRYHYFYQTYVNYNNFTDPISADEISAPATTFETIFIPFFSKQIDFYFENFLEIIKESEIQKWSDDFSKELHQKINSIITESDFIKKIALVEEMVVWMQTNSFTNQITKDLEMSSEQQIFLTQINELKIVLQSLDILVERVLKKVVEVAND</sequence>
<evidence type="ECO:0000313" key="2">
    <source>
        <dbReference type="Proteomes" id="UP000019265"/>
    </source>
</evidence>
<evidence type="ECO:0000313" key="1">
    <source>
        <dbReference type="EMBL" id="AHI53907.1"/>
    </source>
</evidence>
<dbReference type="Proteomes" id="UP000019265">
    <property type="component" value="Chromosome"/>
</dbReference>
<proteinExistence type="predicted"/>
<name>W6AA25_9MOLU</name>
<organism evidence="1 2">
    <name type="scientific">Spiroplasma sabaudiense Ar-1343</name>
    <dbReference type="NCBI Taxonomy" id="1276257"/>
    <lineage>
        <taxon>Bacteria</taxon>
        <taxon>Bacillati</taxon>
        <taxon>Mycoplasmatota</taxon>
        <taxon>Mollicutes</taxon>
        <taxon>Entomoplasmatales</taxon>
        <taxon>Spiroplasmataceae</taxon>
        <taxon>Spiroplasma</taxon>
    </lineage>
</organism>
<gene>
    <name evidence="1" type="ORF">SSABA_v1c05000</name>
</gene>
<dbReference type="PATRIC" id="fig|1276257.3.peg.510"/>
<dbReference type="EMBL" id="CP006934">
    <property type="protein sequence ID" value="AHI53907.1"/>
    <property type="molecule type" value="Genomic_DNA"/>
</dbReference>
<dbReference type="STRING" id="1276257.SSABA_v1c05000"/>
<dbReference type="AlphaFoldDB" id="W6AA25"/>
<keyword evidence="2" id="KW-1185">Reference proteome</keyword>
<dbReference type="HOGENOM" id="CLU_1184455_0_0_14"/>
<dbReference type="RefSeq" id="WP_025251047.1">
    <property type="nucleotide sequence ID" value="NZ_CP006934.1"/>
</dbReference>
<dbReference type="OrthoDB" id="389120at2"/>
<reference evidence="1 2" key="1">
    <citation type="journal article" date="2014" name="Genome Biol. Evol.">
        <title>Molecular evolution of the substrate utilization strategies and putative virulence factors in mosquito-associated Spiroplasma species.</title>
        <authorList>
            <person name="Chang T.H."/>
            <person name="Lo W.S."/>
            <person name="Ku C."/>
            <person name="Chen L.L."/>
            <person name="Kuo C.H."/>
        </authorList>
    </citation>
    <scope>NUCLEOTIDE SEQUENCE [LARGE SCALE GENOMIC DNA]</scope>
    <source>
        <strain evidence="1">Ar-1343</strain>
    </source>
</reference>